<dbReference type="EMBL" id="VWRR01000008">
    <property type="protein sequence ID" value="KAF6002939.1"/>
    <property type="molecule type" value="Genomic_DNA"/>
</dbReference>
<gene>
    <name evidence="2" type="ORF">F1559_001141</name>
</gene>
<organism evidence="2 3">
    <name type="scientific">Cyanidiococcus yangmingshanensis</name>
    <dbReference type="NCBI Taxonomy" id="2690220"/>
    <lineage>
        <taxon>Eukaryota</taxon>
        <taxon>Rhodophyta</taxon>
        <taxon>Bangiophyceae</taxon>
        <taxon>Cyanidiales</taxon>
        <taxon>Cyanidiaceae</taxon>
        <taxon>Cyanidiococcus</taxon>
    </lineage>
</organism>
<evidence type="ECO:0000313" key="2">
    <source>
        <dbReference type="EMBL" id="KAF6002939.1"/>
    </source>
</evidence>
<keyword evidence="3" id="KW-1185">Reference proteome</keyword>
<evidence type="ECO:0000256" key="1">
    <source>
        <dbReference type="SAM" id="MobiDB-lite"/>
    </source>
</evidence>
<name>A0A7J7IJQ8_9RHOD</name>
<dbReference type="Gene3D" id="1.10.472.10">
    <property type="entry name" value="Cyclin-like"/>
    <property type="match status" value="2"/>
</dbReference>
<protein>
    <submittedName>
        <fullName evidence="2">Uncharacterized protein</fullName>
    </submittedName>
</protein>
<evidence type="ECO:0000313" key="3">
    <source>
        <dbReference type="Proteomes" id="UP000530660"/>
    </source>
</evidence>
<dbReference type="Proteomes" id="UP000530660">
    <property type="component" value="Unassembled WGS sequence"/>
</dbReference>
<accession>A0A7J7IJQ8</accession>
<sequence length="589" mass="65253">MSRVPWTQRRFGSAASLVTLDSALKSPRGRLSTGEVVSAWLERAERETCESITTEFSRIGSTEPTEDGCSVFKESQKSASEHLDSASWVGQVLEPEHAGSEDRVASGGSRTPVLRCTDESIESLLTPVQDFRPSQRKKVITCCSAVNETLEQVEAVLGLLERYWQAEQRYGCELAPGVRQPHCWWSSAASGEVYTRSAVILGRRREAFTRIAWRARARQVEAIFRHAPSMDSAVAAVMFLDRGMAHLVRNFTDAERHRGHEPPCIRLLHVGMPLVALASLWIATKIHECEAGDVETWLLNWPAEKGLRISQSPYEGYRPPISLPLVKAVELVLLDLLGWDLVPATPLHFAMTFAAIGALHCHGVRTLTTQLCCLSLLEPAIAGRYPPSVIGLGCLLSAVRIREHVILSTDDGLIRLDADRGLAWAQETFGFLMPNGDAFISIVQELETILRDMTDPVPPANFSRSISPYWPANSKPRTSGRKRGAHSRQEYKIRRLGADTTSPHVSGQSRQPLRTNSNPLYDATDSDFGFFEHLQIGSTAGSPVVLGLADADLQDDDWHVDAYRSMLQRSIIGEFGRCRQECFDCPSVL</sequence>
<feature type="compositionally biased region" description="Polar residues" evidence="1">
    <location>
        <begin position="499"/>
        <end position="517"/>
    </location>
</feature>
<feature type="region of interest" description="Disordered" evidence="1">
    <location>
        <begin position="468"/>
        <end position="517"/>
    </location>
</feature>
<feature type="compositionally biased region" description="Basic and acidic residues" evidence="1">
    <location>
        <begin position="487"/>
        <end position="497"/>
    </location>
</feature>
<dbReference type="AlphaFoldDB" id="A0A7J7IJQ8"/>
<dbReference type="OrthoDB" id="10591946at2759"/>
<reference evidence="2 3" key="1">
    <citation type="journal article" date="2020" name="J. Phycol.">
        <title>Comparative genome analysis reveals Cyanidiococcus gen. nov., a new extremophilic red algal genus sister to Cyanidioschyzon (Cyanidioschyzonaceae, Rhodophyta).</title>
        <authorList>
            <person name="Liu S.-L."/>
            <person name="Chiang Y.-R."/>
            <person name="Yoon H.S."/>
            <person name="Fu H.-Y."/>
        </authorList>
    </citation>
    <scope>NUCLEOTIDE SEQUENCE [LARGE SCALE GENOMIC DNA]</scope>
    <source>
        <strain evidence="2 3">THAL066</strain>
    </source>
</reference>
<proteinExistence type="predicted"/>
<comment type="caution">
    <text evidence="2">The sequence shown here is derived from an EMBL/GenBank/DDBJ whole genome shotgun (WGS) entry which is preliminary data.</text>
</comment>